<evidence type="ECO:0000313" key="4">
    <source>
        <dbReference type="Proteomes" id="UP000027135"/>
    </source>
</evidence>
<feature type="compositionally biased region" description="Basic and acidic residues" evidence="2">
    <location>
        <begin position="631"/>
        <end position="659"/>
    </location>
</feature>
<dbReference type="AlphaFoldDB" id="A0A067R1H0"/>
<feature type="region of interest" description="Disordered" evidence="2">
    <location>
        <begin position="222"/>
        <end position="257"/>
    </location>
</feature>
<evidence type="ECO:0000313" key="3">
    <source>
        <dbReference type="EMBL" id="KDR11433.1"/>
    </source>
</evidence>
<evidence type="ECO:0000256" key="1">
    <source>
        <dbReference type="SAM" id="Coils"/>
    </source>
</evidence>
<feature type="coiled-coil region" evidence="1">
    <location>
        <begin position="14"/>
        <end position="55"/>
    </location>
</feature>
<evidence type="ECO:0000256" key="2">
    <source>
        <dbReference type="SAM" id="MobiDB-lite"/>
    </source>
</evidence>
<keyword evidence="4" id="KW-1185">Reference proteome</keyword>
<feature type="compositionally biased region" description="Polar residues" evidence="2">
    <location>
        <begin position="238"/>
        <end position="247"/>
    </location>
</feature>
<feature type="region of interest" description="Disordered" evidence="2">
    <location>
        <begin position="631"/>
        <end position="661"/>
    </location>
</feature>
<sequence>MMFEERVYEDLPDFACLEDTVKELEEAKEALEDEVRRVKEKLEEATTEKNKSHSKHKSLCLNISVLYKTVTAEIGRKDKLIAELHKENDAIILQRKKNTFNENAKHTSDNSGDHWCYQDTFEQNDHPAPKVEKIEPDYADSDSCASHNFSSHVDFPLQKDPAVFSTRCRQITSDDNILTNTDKSHELINQESAVLWNLSTPSDTKLQKDINEKVHHNSAHLSTEYDLSSNTDIRKSENGSNFSSRSGTFHYDASSERVHVERKKFNVDSPRLTSHSMPGEPVSRHFHQRDEREYKAYSKHKIERFLHSESDASRTHSSDHQPHSERWESHNIPRMTHETNISHTLKNSRSGSVSWSRTEAGYVENNSKGRYDVRASSHSRSFGLTEAYEIPTDHNCKPQNKFKCVGEPHYITETSDVELASSLKMQNDELEINAKMPHESTVPNSSEHHGFKRSRLARILKLNSVTERSETRNSVSNADLVRNTNSTLCWEYGDGRIKRPLETEELDGAHLPDSKRQILDDITDQEYYNYRDNYKHSERERNYDTRMKPCLGPVNENTMKDYKFTRYENDGIRNIYNTVLEGSHKAEEMEREIWSQNIELNFEDARCEDDRKFPTMESAVKKGTDYKLRIKSDSPESNERDKNVPRRRQTDRQYHEYNKYRSNRKPFYMERKMSRSFRPQYAVKNYYERSRSPFIYNHYSR</sequence>
<accession>A0A067R1H0</accession>
<feature type="compositionally biased region" description="Polar residues" evidence="2">
    <location>
        <begin position="222"/>
        <end position="231"/>
    </location>
</feature>
<name>A0A067R1H0_ZOONE</name>
<proteinExistence type="predicted"/>
<feature type="region of interest" description="Disordered" evidence="2">
    <location>
        <begin position="269"/>
        <end position="288"/>
    </location>
</feature>
<reference evidence="3 4" key="1">
    <citation type="journal article" date="2014" name="Nat. Commun.">
        <title>Molecular traces of alternative social organization in a termite genome.</title>
        <authorList>
            <person name="Terrapon N."/>
            <person name="Li C."/>
            <person name="Robertson H.M."/>
            <person name="Ji L."/>
            <person name="Meng X."/>
            <person name="Booth W."/>
            <person name="Chen Z."/>
            <person name="Childers C.P."/>
            <person name="Glastad K.M."/>
            <person name="Gokhale K."/>
            <person name="Gowin J."/>
            <person name="Gronenberg W."/>
            <person name="Hermansen R.A."/>
            <person name="Hu H."/>
            <person name="Hunt B.G."/>
            <person name="Huylmans A.K."/>
            <person name="Khalil S.M."/>
            <person name="Mitchell R.D."/>
            <person name="Munoz-Torres M.C."/>
            <person name="Mustard J.A."/>
            <person name="Pan H."/>
            <person name="Reese J.T."/>
            <person name="Scharf M.E."/>
            <person name="Sun F."/>
            <person name="Vogel H."/>
            <person name="Xiao J."/>
            <person name="Yang W."/>
            <person name="Yang Z."/>
            <person name="Yang Z."/>
            <person name="Zhou J."/>
            <person name="Zhu J."/>
            <person name="Brent C.S."/>
            <person name="Elsik C.G."/>
            <person name="Goodisman M.A."/>
            <person name="Liberles D.A."/>
            <person name="Roe R.M."/>
            <person name="Vargo E.L."/>
            <person name="Vilcinskas A."/>
            <person name="Wang J."/>
            <person name="Bornberg-Bauer E."/>
            <person name="Korb J."/>
            <person name="Zhang G."/>
            <person name="Liebig J."/>
        </authorList>
    </citation>
    <scope>NUCLEOTIDE SEQUENCE [LARGE SCALE GENOMIC DNA]</scope>
    <source>
        <tissue evidence="3">Whole organism</tissue>
    </source>
</reference>
<dbReference type="Proteomes" id="UP000027135">
    <property type="component" value="Unassembled WGS sequence"/>
</dbReference>
<organism evidence="3 4">
    <name type="scientific">Zootermopsis nevadensis</name>
    <name type="common">Dampwood termite</name>
    <dbReference type="NCBI Taxonomy" id="136037"/>
    <lineage>
        <taxon>Eukaryota</taxon>
        <taxon>Metazoa</taxon>
        <taxon>Ecdysozoa</taxon>
        <taxon>Arthropoda</taxon>
        <taxon>Hexapoda</taxon>
        <taxon>Insecta</taxon>
        <taxon>Pterygota</taxon>
        <taxon>Neoptera</taxon>
        <taxon>Polyneoptera</taxon>
        <taxon>Dictyoptera</taxon>
        <taxon>Blattodea</taxon>
        <taxon>Blattoidea</taxon>
        <taxon>Termitoidae</taxon>
        <taxon>Termopsidae</taxon>
        <taxon>Zootermopsis</taxon>
    </lineage>
</organism>
<keyword evidence="1" id="KW-0175">Coiled coil</keyword>
<dbReference type="STRING" id="136037.A0A067R1H0"/>
<feature type="region of interest" description="Disordered" evidence="2">
    <location>
        <begin position="307"/>
        <end position="326"/>
    </location>
</feature>
<dbReference type="InParanoid" id="A0A067R1H0"/>
<dbReference type="EMBL" id="KK853097">
    <property type="protein sequence ID" value="KDR11433.1"/>
    <property type="molecule type" value="Genomic_DNA"/>
</dbReference>
<protein>
    <submittedName>
        <fullName evidence="3">Uncharacterized protein</fullName>
    </submittedName>
</protein>
<gene>
    <name evidence="3" type="ORF">L798_13438</name>
</gene>
<dbReference type="OrthoDB" id="1938039at2759"/>